<protein>
    <submittedName>
        <fullName evidence="1">RCG46648</fullName>
    </submittedName>
</protein>
<organism evidence="1 2">
    <name type="scientific">Rattus norvegicus</name>
    <name type="common">Rat</name>
    <dbReference type="NCBI Taxonomy" id="10116"/>
    <lineage>
        <taxon>Eukaryota</taxon>
        <taxon>Metazoa</taxon>
        <taxon>Chordata</taxon>
        <taxon>Craniata</taxon>
        <taxon>Vertebrata</taxon>
        <taxon>Euteleostomi</taxon>
        <taxon>Mammalia</taxon>
        <taxon>Eutheria</taxon>
        <taxon>Euarchontoglires</taxon>
        <taxon>Glires</taxon>
        <taxon>Rodentia</taxon>
        <taxon>Myomorpha</taxon>
        <taxon>Muroidea</taxon>
        <taxon>Muridae</taxon>
        <taxon>Murinae</taxon>
        <taxon>Rattus</taxon>
    </lineage>
</organism>
<dbReference type="EMBL" id="CH473971">
    <property type="protein sequence ID" value="EDM14751.1"/>
    <property type="molecule type" value="Genomic_DNA"/>
</dbReference>
<sequence length="36" mass="4195">MCVLFPWRGRGRFSQTHSTYSVPLLTSNQQVCIRPK</sequence>
<reference evidence="2" key="1">
    <citation type="submission" date="2005-09" db="EMBL/GenBank/DDBJ databases">
        <authorList>
            <person name="Mural R.J."/>
            <person name="Li P.W."/>
            <person name="Adams M.D."/>
            <person name="Amanatides P.G."/>
            <person name="Baden-Tillson H."/>
            <person name="Barnstead M."/>
            <person name="Chin S.H."/>
            <person name="Dew I."/>
            <person name="Evans C.A."/>
            <person name="Ferriera S."/>
            <person name="Flanigan M."/>
            <person name="Fosler C."/>
            <person name="Glodek A."/>
            <person name="Gu Z."/>
            <person name="Holt R.A."/>
            <person name="Jennings D."/>
            <person name="Kraft C.L."/>
            <person name="Lu F."/>
            <person name="Nguyen T."/>
            <person name="Nusskern D.R."/>
            <person name="Pfannkoch C.M."/>
            <person name="Sitter C."/>
            <person name="Sutton G.G."/>
            <person name="Venter J.C."/>
            <person name="Wang Z."/>
            <person name="Woodage T."/>
            <person name="Zheng X.H."/>
            <person name="Zhong F."/>
        </authorList>
    </citation>
    <scope>NUCLEOTIDE SEQUENCE [LARGE SCALE GENOMIC DNA]</scope>
    <source>
        <strain>BN</strain>
        <strain evidence="2">Sprague-Dawley</strain>
    </source>
</reference>
<dbReference type="AlphaFoldDB" id="A6IXX0"/>
<gene>
    <name evidence="1" type="ORF">rCG_46648</name>
</gene>
<evidence type="ECO:0000313" key="1">
    <source>
        <dbReference type="EMBL" id="EDM14751.1"/>
    </source>
</evidence>
<dbReference type="Proteomes" id="UP000234681">
    <property type="component" value="Chromosome 18"/>
</dbReference>
<proteinExistence type="predicted"/>
<accession>A6IXX0</accession>
<evidence type="ECO:0000313" key="2">
    <source>
        <dbReference type="Proteomes" id="UP000234681"/>
    </source>
</evidence>
<name>A6IXX0_RAT</name>